<dbReference type="EMBL" id="MTSD02000001">
    <property type="protein sequence ID" value="OOV88970.1"/>
    <property type="molecule type" value="Genomic_DNA"/>
</dbReference>
<keyword evidence="3 4" id="KW-0732">Signal</keyword>
<dbReference type="PANTHER" id="PTHR30085:SF7">
    <property type="entry name" value="AMINO-ACID ABC TRANSPORTER-BINDING PROTEIN YHDW-RELATED"/>
    <property type="match status" value="1"/>
</dbReference>
<dbReference type="AlphaFoldDB" id="A0A1T1HGU0"/>
<feature type="domain" description="Solute-binding protein family 3/N-terminal" evidence="5">
    <location>
        <begin position="33"/>
        <end position="253"/>
    </location>
</feature>
<feature type="signal peptide" evidence="4">
    <location>
        <begin position="1"/>
        <end position="22"/>
    </location>
</feature>
<evidence type="ECO:0000313" key="6">
    <source>
        <dbReference type="EMBL" id="OOV88970.1"/>
    </source>
</evidence>
<gene>
    <name evidence="6" type="ORF">BTA35_0204325</name>
</gene>
<accession>A0A1T1HGU0</accession>
<name>A0A1T1HGU0_OCELI</name>
<dbReference type="GO" id="GO:0006865">
    <property type="term" value="P:amino acid transport"/>
    <property type="evidence" value="ECO:0007669"/>
    <property type="project" value="TreeGrafter"/>
</dbReference>
<reference evidence="6" key="1">
    <citation type="submission" date="2017-02" db="EMBL/GenBank/DDBJ databases">
        <title>Draft Genome Sequence of the Salt Water Bacterium Oceanospirillum linum ATCC 11336.</title>
        <authorList>
            <person name="Trachtenberg A.M."/>
            <person name="Carney J.G."/>
            <person name="Linnane J.D."/>
            <person name="Rheaume B.A."/>
            <person name="Pitts N.L."/>
            <person name="Mykles D.L."/>
            <person name="Maclea K.S."/>
        </authorList>
    </citation>
    <scope>NUCLEOTIDE SEQUENCE [LARGE SCALE GENOMIC DNA]</scope>
    <source>
        <strain evidence="6">ATCC 11336</strain>
    </source>
</reference>
<sequence length="334" mass="37324">MRRQVSLVLVCSTLLISQFGLAATKDDVVRNGDLNCGVFPDDPGRSAINDKGRWEGFYVDFCRATAAAVLGNPEFVNFIEVGAKTRFTTLMKRQTDVVMYSSTWTLGRENKYQIEFPAIYLLDGQGFMVRRSSGIRRLSDLQGKRICVTANTTTHNNLVDTFNAMGYDSHIIFANGDSFFRGSCDAYTADRMNLATNRANRADNPKDYIVLPEMISREPIGPKVRNDDPEWSRIIRSVVHAVILAEEKGITSGNIDQVLKTTTDVEVMNLLGKTSNIGTELGLDQQWAYRVIKAVGNYGEIYNRHFGLGTPINMERGLNRLWNQGGALFAPPFK</sequence>
<dbReference type="Pfam" id="PF00497">
    <property type="entry name" value="SBP_bac_3"/>
    <property type="match status" value="1"/>
</dbReference>
<proteinExistence type="inferred from homology"/>
<dbReference type="InterPro" id="IPR051455">
    <property type="entry name" value="Bact_solute-bind_prot3"/>
</dbReference>
<evidence type="ECO:0000256" key="4">
    <source>
        <dbReference type="SAM" id="SignalP"/>
    </source>
</evidence>
<evidence type="ECO:0000259" key="5">
    <source>
        <dbReference type="SMART" id="SM00062"/>
    </source>
</evidence>
<evidence type="ECO:0000256" key="2">
    <source>
        <dbReference type="ARBA" id="ARBA00022448"/>
    </source>
</evidence>
<organism evidence="6 7">
    <name type="scientific">Oceanospirillum linum</name>
    <dbReference type="NCBI Taxonomy" id="966"/>
    <lineage>
        <taxon>Bacteria</taxon>
        <taxon>Pseudomonadati</taxon>
        <taxon>Pseudomonadota</taxon>
        <taxon>Gammaproteobacteria</taxon>
        <taxon>Oceanospirillales</taxon>
        <taxon>Oceanospirillaceae</taxon>
        <taxon>Oceanospirillum</taxon>
    </lineage>
</organism>
<keyword evidence="2" id="KW-0813">Transport</keyword>
<dbReference type="Gene3D" id="3.40.190.10">
    <property type="entry name" value="Periplasmic binding protein-like II"/>
    <property type="match status" value="2"/>
</dbReference>
<dbReference type="SMART" id="SM00062">
    <property type="entry name" value="PBPb"/>
    <property type="match status" value="1"/>
</dbReference>
<comment type="caution">
    <text evidence="6">The sequence shown here is derived from an EMBL/GenBank/DDBJ whole genome shotgun (WGS) entry which is preliminary data.</text>
</comment>
<evidence type="ECO:0000256" key="3">
    <source>
        <dbReference type="ARBA" id="ARBA00022729"/>
    </source>
</evidence>
<dbReference type="SUPFAM" id="SSF53850">
    <property type="entry name" value="Periplasmic binding protein-like II"/>
    <property type="match status" value="1"/>
</dbReference>
<dbReference type="CDD" id="cd13692">
    <property type="entry name" value="PBP2_BztA"/>
    <property type="match status" value="1"/>
</dbReference>
<dbReference type="InterPro" id="IPR001638">
    <property type="entry name" value="Solute-binding_3/MltF_N"/>
</dbReference>
<comment type="similarity">
    <text evidence="1">Belongs to the bacterial solute-binding protein 3 family.</text>
</comment>
<dbReference type="STRING" id="966.BTA35_0204325"/>
<feature type="chain" id="PRO_5012752319" evidence="4">
    <location>
        <begin position="23"/>
        <end position="334"/>
    </location>
</feature>
<protein>
    <submittedName>
        <fullName evidence="6">Amino acid ABC transporter substrate-binding protein</fullName>
    </submittedName>
</protein>
<evidence type="ECO:0000313" key="7">
    <source>
        <dbReference type="Proteomes" id="UP000190064"/>
    </source>
</evidence>
<evidence type="ECO:0000256" key="1">
    <source>
        <dbReference type="ARBA" id="ARBA00010333"/>
    </source>
</evidence>
<dbReference type="Proteomes" id="UP000190064">
    <property type="component" value="Unassembled WGS sequence"/>
</dbReference>
<dbReference type="PANTHER" id="PTHR30085">
    <property type="entry name" value="AMINO ACID ABC TRANSPORTER PERMEASE"/>
    <property type="match status" value="1"/>
</dbReference>
<keyword evidence="7" id="KW-1185">Reference proteome</keyword>